<evidence type="ECO:0000313" key="5">
    <source>
        <dbReference type="Proteomes" id="UP000218899"/>
    </source>
</evidence>
<dbReference type="PANTHER" id="PTHR38593">
    <property type="entry name" value="BLR2558 PROTEIN"/>
    <property type="match status" value="1"/>
</dbReference>
<feature type="domain" description="DUF4142" evidence="3">
    <location>
        <begin position="30"/>
        <end position="163"/>
    </location>
</feature>
<protein>
    <submittedName>
        <fullName evidence="4">Membrane protein</fullName>
    </submittedName>
</protein>
<dbReference type="Pfam" id="PF13628">
    <property type="entry name" value="DUF4142"/>
    <property type="match status" value="1"/>
</dbReference>
<dbReference type="PANTHER" id="PTHR38593:SF1">
    <property type="entry name" value="BLR2558 PROTEIN"/>
    <property type="match status" value="1"/>
</dbReference>
<feature type="chain" id="PRO_5008571142" evidence="2">
    <location>
        <begin position="25"/>
        <end position="170"/>
    </location>
</feature>
<dbReference type="OrthoDB" id="5952632at2"/>
<name>A0A1B4V2E8_9GAMM</name>
<feature type="region of interest" description="Disordered" evidence="1">
    <location>
        <begin position="122"/>
        <end position="143"/>
    </location>
</feature>
<organism evidence="4 5">
    <name type="scientific">Sulfurifustis variabilis</name>
    <dbReference type="NCBI Taxonomy" id="1675686"/>
    <lineage>
        <taxon>Bacteria</taxon>
        <taxon>Pseudomonadati</taxon>
        <taxon>Pseudomonadota</taxon>
        <taxon>Gammaproteobacteria</taxon>
        <taxon>Acidiferrobacterales</taxon>
        <taxon>Acidiferrobacteraceae</taxon>
        <taxon>Sulfurifustis</taxon>
    </lineage>
</organism>
<keyword evidence="2" id="KW-0732">Signal</keyword>
<sequence length="170" mass="18941">MKGLIRSSVSPFVAALVFAPAAWALDEGSSSFLKEAAQGGLAEVELAEVAQERAARKEVKDLAKKIEDHHKKANDQLKSLAENKDVELPDEPAKQHKQTKEQLEKLKGAQFDQAYLQTMVQEHQKDIRKFEQQAKSAKDPEVKQFASQTLPTLKEHLKQAQALQKPSSSK</sequence>
<evidence type="ECO:0000313" key="4">
    <source>
        <dbReference type="EMBL" id="BAU47495.1"/>
    </source>
</evidence>
<evidence type="ECO:0000259" key="3">
    <source>
        <dbReference type="Pfam" id="PF13628"/>
    </source>
</evidence>
<feature type="region of interest" description="Disordered" evidence="1">
    <location>
        <begin position="65"/>
        <end position="106"/>
    </location>
</feature>
<evidence type="ECO:0000256" key="2">
    <source>
        <dbReference type="SAM" id="SignalP"/>
    </source>
</evidence>
<dbReference type="Gene3D" id="1.20.1260.10">
    <property type="match status" value="1"/>
</dbReference>
<feature type="compositionally biased region" description="Basic and acidic residues" evidence="1">
    <location>
        <begin position="122"/>
        <end position="142"/>
    </location>
</feature>
<feature type="signal peptide" evidence="2">
    <location>
        <begin position="1"/>
        <end position="24"/>
    </location>
</feature>
<evidence type="ECO:0000256" key="1">
    <source>
        <dbReference type="SAM" id="MobiDB-lite"/>
    </source>
</evidence>
<dbReference type="Proteomes" id="UP000218899">
    <property type="component" value="Chromosome"/>
</dbReference>
<dbReference type="InterPro" id="IPR012347">
    <property type="entry name" value="Ferritin-like"/>
</dbReference>
<gene>
    <name evidence="4" type="ORF">SVA_0916</name>
</gene>
<proteinExistence type="predicted"/>
<reference evidence="4 5" key="1">
    <citation type="submission" date="2015-08" db="EMBL/GenBank/DDBJ databases">
        <title>Complete genome sequence of Sulfurifustis variabilis.</title>
        <authorList>
            <person name="Miura A."/>
            <person name="Kojima H."/>
            <person name="Fukui M."/>
        </authorList>
    </citation>
    <scope>NUCLEOTIDE SEQUENCE [LARGE SCALE GENOMIC DNA]</scope>
    <source>
        <strain evidence="5">skN76</strain>
    </source>
</reference>
<dbReference type="InterPro" id="IPR025419">
    <property type="entry name" value="DUF4142"/>
</dbReference>
<dbReference type="EMBL" id="AP014936">
    <property type="protein sequence ID" value="BAU47495.1"/>
    <property type="molecule type" value="Genomic_DNA"/>
</dbReference>
<dbReference type="AlphaFoldDB" id="A0A1B4V2E8"/>
<dbReference type="KEGG" id="sva:SVA_0916"/>
<keyword evidence="5" id="KW-1185">Reference proteome</keyword>
<dbReference type="RefSeq" id="WP_096459387.1">
    <property type="nucleotide sequence ID" value="NZ_AP014936.1"/>
</dbReference>
<accession>A0A1B4V2E8</accession>